<dbReference type="AlphaFoldDB" id="A0A166GK35"/>
<sequence>MTCHTKHRHSSPEQTAKRIAHRHQFLAHQVMVSRWTLILLLNSAYLRQFILPSALETPDTRALFNSSRTSVAGKLHREAVERCPGARGYRAEFGESEMQRSRVS</sequence>
<dbReference type="OrthoDB" id="10264378at2759"/>
<dbReference type="EMBL" id="KV417577">
    <property type="protein sequence ID" value="KZP17918.1"/>
    <property type="molecule type" value="Genomic_DNA"/>
</dbReference>
<evidence type="ECO:0000313" key="1">
    <source>
        <dbReference type="EMBL" id="KZP17918.1"/>
    </source>
</evidence>
<name>A0A166GK35_9AGAM</name>
<keyword evidence="2" id="KW-1185">Reference proteome</keyword>
<organism evidence="1 2">
    <name type="scientific">Athelia psychrophila</name>
    <dbReference type="NCBI Taxonomy" id="1759441"/>
    <lineage>
        <taxon>Eukaryota</taxon>
        <taxon>Fungi</taxon>
        <taxon>Dikarya</taxon>
        <taxon>Basidiomycota</taxon>
        <taxon>Agaricomycotina</taxon>
        <taxon>Agaricomycetes</taxon>
        <taxon>Agaricomycetidae</taxon>
        <taxon>Atheliales</taxon>
        <taxon>Atheliaceae</taxon>
        <taxon>Athelia</taxon>
    </lineage>
</organism>
<dbReference type="Proteomes" id="UP000076532">
    <property type="component" value="Unassembled WGS sequence"/>
</dbReference>
<protein>
    <submittedName>
        <fullName evidence="1">Uncharacterized protein</fullName>
    </submittedName>
</protein>
<gene>
    <name evidence="1" type="ORF">FIBSPDRAFT_604321</name>
</gene>
<reference evidence="1 2" key="1">
    <citation type="journal article" date="2016" name="Mol. Biol. Evol.">
        <title>Comparative Genomics of Early-Diverging Mushroom-Forming Fungi Provides Insights into the Origins of Lignocellulose Decay Capabilities.</title>
        <authorList>
            <person name="Nagy L.G."/>
            <person name="Riley R."/>
            <person name="Tritt A."/>
            <person name="Adam C."/>
            <person name="Daum C."/>
            <person name="Floudas D."/>
            <person name="Sun H."/>
            <person name="Yadav J.S."/>
            <person name="Pangilinan J."/>
            <person name="Larsson K.H."/>
            <person name="Matsuura K."/>
            <person name="Barry K."/>
            <person name="Labutti K."/>
            <person name="Kuo R."/>
            <person name="Ohm R.A."/>
            <person name="Bhattacharya S.S."/>
            <person name="Shirouzu T."/>
            <person name="Yoshinaga Y."/>
            <person name="Martin F.M."/>
            <person name="Grigoriev I.V."/>
            <person name="Hibbett D.S."/>
        </authorList>
    </citation>
    <scope>NUCLEOTIDE SEQUENCE [LARGE SCALE GENOMIC DNA]</scope>
    <source>
        <strain evidence="1 2">CBS 109695</strain>
    </source>
</reference>
<proteinExistence type="predicted"/>
<evidence type="ECO:0000313" key="2">
    <source>
        <dbReference type="Proteomes" id="UP000076532"/>
    </source>
</evidence>
<accession>A0A166GK35</accession>